<feature type="domain" description="Reverse transcriptase/retrotransposon-derived protein RNase H-like" evidence="4">
    <location>
        <begin position="471"/>
        <end position="546"/>
    </location>
</feature>
<protein>
    <recommendedName>
        <fullName evidence="6">Reverse transcriptase domain-containing protein</fullName>
    </recommendedName>
</protein>
<accession>A0A6L2L947</accession>
<evidence type="ECO:0000256" key="1">
    <source>
        <dbReference type="SAM" id="Coils"/>
    </source>
</evidence>
<dbReference type="PANTHER" id="PTHR24559:SF427">
    <property type="entry name" value="RNA-DIRECTED DNA POLYMERASE"/>
    <property type="match status" value="1"/>
</dbReference>
<comment type="caution">
    <text evidence="5">The sequence shown here is derived from an EMBL/GenBank/DDBJ whole genome shotgun (WGS) entry which is preliminary data.</text>
</comment>
<feature type="region of interest" description="Disordered" evidence="2">
    <location>
        <begin position="135"/>
        <end position="157"/>
    </location>
</feature>
<name>A0A6L2L947_TANCI</name>
<dbReference type="InterPro" id="IPR043128">
    <property type="entry name" value="Rev_trsase/Diguanyl_cyclase"/>
</dbReference>
<dbReference type="SUPFAM" id="SSF56672">
    <property type="entry name" value="DNA/RNA polymerases"/>
    <property type="match status" value="2"/>
</dbReference>
<feature type="domain" description="Reverse transcriptase" evidence="3">
    <location>
        <begin position="405"/>
        <end position="469"/>
    </location>
</feature>
<dbReference type="Gene3D" id="3.10.10.10">
    <property type="entry name" value="HIV Type 1 Reverse Transcriptase, subunit A, domain 1"/>
    <property type="match status" value="1"/>
</dbReference>
<dbReference type="InterPro" id="IPR043502">
    <property type="entry name" value="DNA/RNA_pol_sf"/>
</dbReference>
<dbReference type="InterPro" id="IPR041577">
    <property type="entry name" value="RT_RNaseH_2"/>
</dbReference>
<dbReference type="PANTHER" id="PTHR24559">
    <property type="entry name" value="TRANSPOSON TY3-I GAG-POL POLYPROTEIN"/>
    <property type="match status" value="1"/>
</dbReference>
<sequence>MSAATEALIFAVVKGARSIALASGFDVGESLADAAARQPGLDVATMDATSGRPMSREVGYGIEDVWDDMVRDIEERTPITVEGSSQRVTSFSTTLTRDTHEIYVRLDYPRDDRALQRAQVYTLFRDRFLELVRTARDSEPARDPEPHDGPTDAGSSYMFPEESKVGGLPDMIQGSVMASKPKTMQNAIEFAIELIDQKIHTLADFQVETKGSSMTTTKTTKINNSLSKGIMWQGPIPLGLGERKCMGDLNLCALNATTITMGSVLPTRAPYRLAPSEMKELSNQLHKLFDKGFIRPSSSSWGATVLFVKKDGSFQMCIDYRVECLLEDRLEEKLYSAPILALPKGAENFIVYCDALHKGLGAVLMQNEKEWIGCQKLRAEIVFFEEIVHIPLSNGDSLEVHEEHLMNRVCRPYLDKFVIVFVDDILIYSKSKEKHEVYLKLILELLEKEKLLWKFLKCEFWLQEKNKKFKWGDEQEIAFLTLKDMLCDALILALPKGTDDFVVYSDASNQGFGCVLMQRNKVIAYASRQLKIYEKNYTTHDLELGVVERECKLYDEFDKFAYKKGETLRKFYLRFSLLLNDINIYNMKLEQFQVNTKFLNTLPPEWSKFLTDAKLVRDLHTMNIDQLHAYLGQHEFHTNEEELAFLADPGIAEAQATQTIITHNDAYQADDLDAYESDCDEINTAKVALMANLSHYGSDDLAEAVVQNSNSPAQQDALILFVIKQLKTQVVNCTKINLDNKSVNDTLIAELERYKEHVRILTEGQNVDLKSKDNVLDPCAQSVGIDNLRQTLSKHLKDKESLMQTDTLLKNDFQKEESRNIDREIALEKHIKELNNNIVFKIIQSTQTKAHRLEPKLYDGNVIEKTNVIVIRDSEETLMLAEVSRSKMLLKQKDPKMSEKKVNTTPVDYAVLNQLSQDFETRFVPQTELSIEQAFWSQNYVNSPEPTPSSRPTKVEVPKKLLKVRMVNTSLKKLKQHLASFDVVIKERTIATAITEGTWGFEHTKACFRDEIIPFVKAFQEKDMVIKKLKERIKSLSGNMKKDKIKKELEEIETINIELDHRVTKLIAENEHLKQTYKQLYDSIKSSCIRSKEQCDDLINQVNLKSAENSDLNARKAVVDDAVTSHPIDPELLKVDVAPLAPKLRNNRTVHSDYLRHTQEETATLKEIVEQGRSLNPLNTSLDYVCK</sequence>
<keyword evidence="1" id="KW-0175">Coiled coil</keyword>
<gene>
    <name evidence="5" type="ORF">Tci_030226</name>
</gene>
<proteinExistence type="predicted"/>
<feature type="compositionally biased region" description="Basic and acidic residues" evidence="2">
    <location>
        <begin position="135"/>
        <end position="150"/>
    </location>
</feature>
<dbReference type="Pfam" id="PF17919">
    <property type="entry name" value="RT_RNaseH_2"/>
    <property type="match status" value="1"/>
</dbReference>
<evidence type="ECO:0008006" key="6">
    <source>
        <dbReference type="Google" id="ProtNLM"/>
    </source>
</evidence>
<dbReference type="InterPro" id="IPR053134">
    <property type="entry name" value="RNA-dir_DNA_polymerase"/>
</dbReference>
<reference evidence="5" key="1">
    <citation type="journal article" date="2019" name="Sci. Rep.">
        <title>Draft genome of Tanacetum cinerariifolium, the natural source of mosquito coil.</title>
        <authorList>
            <person name="Yamashiro T."/>
            <person name="Shiraishi A."/>
            <person name="Satake H."/>
            <person name="Nakayama K."/>
        </authorList>
    </citation>
    <scope>NUCLEOTIDE SEQUENCE</scope>
</reference>
<organism evidence="5">
    <name type="scientific">Tanacetum cinerariifolium</name>
    <name type="common">Dalmatian daisy</name>
    <name type="synonym">Chrysanthemum cinerariifolium</name>
    <dbReference type="NCBI Taxonomy" id="118510"/>
    <lineage>
        <taxon>Eukaryota</taxon>
        <taxon>Viridiplantae</taxon>
        <taxon>Streptophyta</taxon>
        <taxon>Embryophyta</taxon>
        <taxon>Tracheophyta</taxon>
        <taxon>Spermatophyta</taxon>
        <taxon>Magnoliopsida</taxon>
        <taxon>eudicotyledons</taxon>
        <taxon>Gunneridae</taxon>
        <taxon>Pentapetalae</taxon>
        <taxon>asterids</taxon>
        <taxon>campanulids</taxon>
        <taxon>Asterales</taxon>
        <taxon>Asteraceae</taxon>
        <taxon>Asteroideae</taxon>
        <taxon>Anthemideae</taxon>
        <taxon>Anthemidinae</taxon>
        <taxon>Tanacetum</taxon>
    </lineage>
</organism>
<evidence type="ECO:0000313" key="5">
    <source>
        <dbReference type="EMBL" id="GEU58248.1"/>
    </source>
</evidence>
<dbReference type="AlphaFoldDB" id="A0A6L2L947"/>
<evidence type="ECO:0000259" key="3">
    <source>
        <dbReference type="Pfam" id="PF00078"/>
    </source>
</evidence>
<evidence type="ECO:0000259" key="4">
    <source>
        <dbReference type="Pfam" id="PF17919"/>
    </source>
</evidence>
<feature type="coiled-coil region" evidence="1">
    <location>
        <begin position="1026"/>
        <end position="1062"/>
    </location>
</feature>
<dbReference type="InterPro" id="IPR000477">
    <property type="entry name" value="RT_dom"/>
</dbReference>
<evidence type="ECO:0000256" key="2">
    <source>
        <dbReference type="SAM" id="MobiDB-lite"/>
    </source>
</evidence>
<dbReference type="EMBL" id="BKCJ010003969">
    <property type="protein sequence ID" value="GEU58248.1"/>
    <property type="molecule type" value="Genomic_DNA"/>
</dbReference>
<dbReference type="Gene3D" id="3.30.70.270">
    <property type="match status" value="1"/>
</dbReference>
<dbReference type="Pfam" id="PF00078">
    <property type="entry name" value="RVT_1"/>
    <property type="match status" value="1"/>
</dbReference>